<keyword evidence="1" id="KW-0677">Repeat</keyword>
<evidence type="ECO:0000256" key="2">
    <source>
        <dbReference type="ARBA" id="ARBA00022803"/>
    </source>
</evidence>
<dbReference type="PANTHER" id="PTHR44186:SF1">
    <property type="entry name" value="BARDET-BIEDL SYNDROME 4 PROTEIN"/>
    <property type="match status" value="1"/>
</dbReference>
<dbReference type="GO" id="GO:0061512">
    <property type="term" value="P:protein localization to cilium"/>
    <property type="evidence" value="ECO:0007669"/>
    <property type="project" value="TreeGrafter"/>
</dbReference>
<evidence type="ECO:0000313" key="4">
    <source>
        <dbReference type="Proteomes" id="UP000694416"/>
    </source>
</evidence>
<dbReference type="GO" id="GO:0036064">
    <property type="term" value="C:ciliary basal body"/>
    <property type="evidence" value="ECO:0007669"/>
    <property type="project" value="TreeGrafter"/>
</dbReference>
<evidence type="ECO:0000313" key="3">
    <source>
        <dbReference type="Ensembl" id="ENSPTEP00000010612.1"/>
    </source>
</evidence>
<accession>A0A8C9LKX7</accession>
<dbReference type="AlphaFoldDB" id="A0A8C9LKX7"/>
<dbReference type="Ensembl" id="ENSPTET00000016011.1">
    <property type="protein sequence ID" value="ENSPTEP00000010565.1"/>
    <property type="gene ID" value="ENSPTEG00000011967.1"/>
</dbReference>
<keyword evidence="2" id="KW-0802">TPR repeat</keyword>
<reference evidence="3" key="1">
    <citation type="submission" date="2025-05" db="UniProtKB">
        <authorList>
            <consortium name="Ensembl"/>
        </authorList>
    </citation>
    <scope>IDENTIFICATION</scope>
</reference>
<protein>
    <submittedName>
        <fullName evidence="3">Uncharacterized protein</fullName>
    </submittedName>
</protein>
<organism evidence="3 4">
    <name type="scientific">Piliocolobus tephrosceles</name>
    <name type="common">Ugandan red Colobus</name>
    <dbReference type="NCBI Taxonomy" id="591936"/>
    <lineage>
        <taxon>Eukaryota</taxon>
        <taxon>Metazoa</taxon>
        <taxon>Chordata</taxon>
        <taxon>Craniata</taxon>
        <taxon>Vertebrata</taxon>
        <taxon>Euteleostomi</taxon>
        <taxon>Mammalia</taxon>
        <taxon>Eutheria</taxon>
        <taxon>Euarchontoglires</taxon>
        <taxon>Primates</taxon>
        <taxon>Haplorrhini</taxon>
        <taxon>Catarrhini</taxon>
        <taxon>Cercopithecidae</taxon>
        <taxon>Colobinae</taxon>
        <taxon>Piliocolobus</taxon>
    </lineage>
</organism>
<dbReference type="Ensembl" id="ENSPTET00000016077.1">
    <property type="protein sequence ID" value="ENSPTEP00000010612.1"/>
    <property type="gene ID" value="ENSPTEG00000012020.1"/>
</dbReference>
<dbReference type="GO" id="GO:0060271">
    <property type="term" value="P:cilium assembly"/>
    <property type="evidence" value="ECO:0007669"/>
    <property type="project" value="TreeGrafter"/>
</dbReference>
<sequence length="106" mass="12654">EIRESVLSTAVFPVKSNDCVVYFVKICYLAPEFPILEKQNWLIHLHYIRKDYEACKDIIKEQLQETQGLCDYAIYVQGKTLVFLLEKYTFPRFLKKSRQFKKQVQV</sequence>
<evidence type="ECO:0000256" key="1">
    <source>
        <dbReference type="ARBA" id="ARBA00022737"/>
    </source>
</evidence>
<name>A0A8C9LKX7_9PRIM</name>
<dbReference type="PANTHER" id="PTHR44186">
    <property type="match status" value="1"/>
</dbReference>
<proteinExistence type="predicted"/>
<keyword evidence="4" id="KW-1185">Reference proteome</keyword>
<dbReference type="Proteomes" id="UP000694416">
    <property type="component" value="Unplaced"/>
</dbReference>